<feature type="chain" id="PRO_5003315288" evidence="1">
    <location>
        <begin position="23"/>
        <end position="637"/>
    </location>
</feature>
<proteinExistence type="predicted"/>
<evidence type="ECO:0000256" key="1">
    <source>
        <dbReference type="SAM" id="SignalP"/>
    </source>
</evidence>
<reference evidence="3" key="1">
    <citation type="journal article" date="2011" name="Proc. Natl. Acad. Sci. U.S.A.">
        <title>Obligate biotrophy features unraveled by the genomic analysis of rust fungi.</title>
        <authorList>
            <person name="Duplessis S."/>
            <person name="Cuomo C.A."/>
            <person name="Lin Y.-C."/>
            <person name="Aerts A."/>
            <person name="Tisserant E."/>
            <person name="Veneault-Fourrey C."/>
            <person name="Joly D.L."/>
            <person name="Hacquard S."/>
            <person name="Amselem J."/>
            <person name="Cantarel B.L."/>
            <person name="Chiu R."/>
            <person name="Coutinho P.M."/>
            <person name="Feau N."/>
            <person name="Field M."/>
            <person name="Frey P."/>
            <person name="Gelhaye E."/>
            <person name="Goldberg J."/>
            <person name="Grabherr M.G."/>
            <person name="Kodira C.D."/>
            <person name="Kohler A."/>
            <person name="Kuees U."/>
            <person name="Lindquist E.A."/>
            <person name="Lucas S.M."/>
            <person name="Mago R."/>
            <person name="Mauceli E."/>
            <person name="Morin E."/>
            <person name="Murat C."/>
            <person name="Pangilinan J.L."/>
            <person name="Park R."/>
            <person name="Pearson M."/>
            <person name="Quesneville H."/>
            <person name="Rouhier N."/>
            <person name="Sakthikumar S."/>
            <person name="Salamov A.A."/>
            <person name="Schmutz J."/>
            <person name="Selles B."/>
            <person name="Shapiro H."/>
            <person name="Tanguay P."/>
            <person name="Tuskan G.A."/>
            <person name="Henrissat B."/>
            <person name="Van de Peer Y."/>
            <person name="Rouze P."/>
            <person name="Ellis J.G."/>
            <person name="Dodds P.N."/>
            <person name="Schein J.E."/>
            <person name="Zhong S."/>
            <person name="Hamelin R.C."/>
            <person name="Grigoriev I.V."/>
            <person name="Szabo L.J."/>
            <person name="Martin F."/>
        </authorList>
    </citation>
    <scope>NUCLEOTIDE SEQUENCE [LARGE SCALE GENOMIC DNA]</scope>
    <source>
        <strain evidence="3">98AG31 / pathotype 3-4-7</strain>
    </source>
</reference>
<dbReference type="Proteomes" id="UP000001072">
    <property type="component" value="Unassembled WGS sequence"/>
</dbReference>
<protein>
    <submittedName>
        <fullName evidence="2">Secreted protein</fullName>
    </submittedName>
</protein>
<dbReference type="EMBL" id="GL883109">
    <property type="protein sequence ID" value="EGG06206.1"/>
    <property type="molecule type" value="Genomic_DNA"/>
</dbReference>
<keyword evidence="3" id="KW-1185">Reference proteome</keyword>
<dbReference type="KEGG" id="mlr:MELLADRAFT_124456"/>
<dbReference type="GeneID" id="18926766"/>
<name>F4RMZ5_MELLP</name>
<evidence type="ECO:0000313" key="3">
    <source>
        <dbReference type="Proteomes" id="UP000001072"/>
    </source>
</evidence>
<accession>F4RMZ5</accession>
<keyword evidence="1" id="KW-0732">Signal</keyword>
<sequence>MRLSMYLLGLALAMFVALLTLAMEDNLGERVKLLEVAEPGQQSGTTEQTQFELHTATRSRHLPWYKMPFGCKEPLGSDLKSIPKFPATPGSVAIKYAYTPGKFRQVTEMDNFVDHVMALISKPPNPTDRSIHAALNKATVILGKQETTMINRFRTLGLLTEVLEPWKPKAREVLINKWPDRLKLELEATQAHLPINLEYAESMANYLLINAYVSDTKNVLDWSDMNECFRRAQLIGTYQSQIKDAALEKSEKKINGIVSKYLMKAQLPQAKRDVEELILAMQLNLREISSNTWEGEYSIDMLAHLFKYQSAVQTRLFELEKYKDFWKDMNLPQVTASLEALSKHESEFLQQETEKLKKLRSQPLYGDLKSVLENMKSSIESGDYMLGLQIYKLLYIGCHYNSGFEHHVYKLLFDGAHVPAYLANLWSHIHPQLVVEKDIRFYPYKIMIKEHPNYFCDAKRHILALKISEVRSESFSKLKETLNSLTVKPHQNIQEDTMKRVCREVLDCLRSEMVENEVSKTTAIAMETILRVLEYEPKSITYFLEYMDQDEFFRDILYHSARDLIQNRPLEKNSVPQLLGFMEQIVIAYKDIWSHKFPIEIANIHSDLDKEKSEEKVEKIKRAKDALKREITESQFF</sequence>
<dbReference type="VEuPathDB" id="FungiDB:MELLADRAFT_124456"/>
<feature type="signal peptide" evidence="1">
    <location>
        <begin position="1"/>
        <end position="22"/>
    </location>
</feature>
<dbReference type="HOGENOM" id="CLU_429648_0_0_1"/>
<organism evidence="3">
    <name type="scientific">Melampsora larici-populina (strain 98AG31 / pathotype 3-4-7)</name>
    <name type="common">Poplar leaf rust fungus</name>
    <dbReference type="NCBI Taxonomy" id="747676"/>
    <lineage>
        <taxon>Eukaryota</taxon>
        <taxon>Fungi</taxon>
        <taxon>Dikarya</taxon>
        <taxon>Basidiomycota</taxon>
        <taxon>Pucciniomycotina</taxon>
        <taxon>Pucciniomycetes</taxon>
        <taxon>Pucciniales</taxon>
        <taxon>Melampsoraceae</taxon>
        <taxon>Melampsora</taxon>
    </lineage>
</organism>
<dbReference type="AlphaFoldDB" id="F4RMZ5"/>
<dbReference type="RefSeq" id="XP_007410444.1">
    <property type="nucleotide sequence ID" value="XM_007410382.1"/>
</dbReference>
<dbReference type="InParanoid" id="F4RMZ5"/>
<gene>
    <name evidence="2" type="ORF">MELLADRAFT_124456</name>
</gene>
<evidence type="ECO:0000313" key="2">
    <source>
        <dbReference type="EMBL" id="EGG06206.1"/>
    </source>
</evidence>